<organism evidence="2 3">
    <name type="scientific">Sphaerisporangium dianthi</name>
    <dbReference type="NCBI Taxonomy" id="1436120"/>
    <lineage>
        <taxon>Bacteria</taxon>
        <taxon>Bacillati</taxon>
        <taxon>Actinomycetota</taxon>
        <taxon>Actinomycetes</taxon>
        <taxon>Streptosporangiales</taxon>
        <taxon>Streptosporangiaceae</taxon>
        <taxon>Sphaerisporangium</taxon>
    </lineage>
</organism>
<dbReference type="RefSeq" id="WP_380846088.1">
    <property type="nucleotide sequence ID" value="NZ_JBHSFP010000025.1"/>
</dbReference>
<dbReference type="PANTHER" id="PTHR37305:SF1">
    <property type="entry name" value="MEMBRANE PROTEIN"/>
    <property type="match status" value="1"/>
</dbReference>
<keyword evidence="3" id="KW-1185">Reference proteome</keyword>
<feature type="transmembrane region" description="Helical" evidence="1">
    <location>
        <begin position="103"/>
        <end position="131"/>
    </location>
</feature>
<feature type="transmembrane region" description="Helical" evidence="1">
    <location>
        <begin position="143"/>
        <end position="165"/>
    </location>
</feature>
<sequence length="250" mass="25847">MIRLVKAELQKVFTTRMVWGMLALSLAFTAIGVVVLSIFSGQQGTTPLTESAGVLNLFSQAGVGLVFAFVIGTLLITGEYRFQTITHTFLVTPRRARVIAAKLLACSVVGVFFGLAGIVLAFALGIPAILLKGGSLSLIGGDVARLCVGVVAAMALYTILGLALGSLLRNQVAAIVVGIGWVYVLESLLVALLPSVGKWLPGGAAQAVYGLSSPLGGDYLPAWGGAALLIGYALIFAAVASVTTLRRDIT</sequence>
<comment type="caution">
    <text evidence="2">The sequence shown here is derived from an EMBL/GenBank/DDBJ whole genome shotgun (WGS) entry which is preliminary data.</text>
</comment>
<feature type="transmembrane region" description="Helical" evidence="1">
    <location>
        <begin position="21"/>
        <end position="41"/>
    </location>
</feature>
<keyword evidence="1" id="KW-0812">Transmembrane</keyword>
<dbReference type="EMBL" id="JBHSFP010000025">
    <property type="protein sequence ID" value="MFC4534779.1"/>
    <property type="molecule type" value="Genomic_DNA"/>
</dbReference>
<feature type="transmembrane region" description="Helical" evidence="1">
    <location>
        <begin position="61"/>
        <end position="82"/>
    </location>
</feature>
<feature type="transmembrane region" description="Helical" evidence="1">
    <location>
        <begin position="222"/>
        <end position="245"/>
    </location>
</feature>
<keyword evidence="1" id="KW-0472">Membrane</keyword>
<dbReference type="Pfam" id="PF12730">
    <property type="entry name" value="ABC2_membrane_4"/>
    <property type="match status" value="1"/>
</dbReference>
<dbReference type="Proteomes" id="UP001596004">
    <property type="component" value="Unassembled WGS sequence"/>
</dbReference>
<gene>
    <name evidence="2" type="ORF">ACFO60_28810</name>
</gene>
<dbReference type="PANTHER" id="PTHR37305">
    <property type="entry name" value="INTEGRAL MEMBRANE PROTEIN-RELATED"/>
    <property type="match status" value="1"/>
</dbReference>
<reference evidence="3" key="1">
    <citation type="journal article" date="2019" name="Int. J. Syst. Evol. Microbiol.">
        <title>The Global Catalogue of Microorganisms (GCM) 10K type strain sequencing project: providing services to taxonomists for standard genome sequencing and annotation.</title>
        <authorList>
            <consortium name="The Broad Institute Genomics Platform"/>
            <consortium name="The Broad Institute Genome Sequencing Center for Infectious Disease"/>
            <person name="Wu L."/>
            <person name="Ma J."/>
        </authorList>
    </citation>
    <scope>NUCLEOTIDE SEQUENCE [LARGE SCALE GENOMIC DNA]</scope>
    <source>
        <strain evidence="3">CGMCC 4.7132</strain>
    </source>
</reference>
<accession>A0ABV9CP05</accession>
<evidence type="ECO:0000256" key="1">
    <source>
        <dbReference type="SAM" id="Phobius"/>
    </source>
</evidence>
<evidence type="ECO:0000313" key="3">
    <source>
        <dbReference type="Proteomes" id="UP001596004"/>
    </source>
</evidence>
<evidence type="ECO:0000313" key="2">
    <source>
        <dbReference type="EMBL" id="MFC4534779.1"/>
    </source>
</evidence>
<feature type="transmembrane region" description="Helical" evidence="1">
    <location>
        <begin position="172"/>
        <end position="193"/>
    </location>
</feature>
<protein>
    <submittedName>
        <fullName evidence="2">ABC transporter permease</fullName>
    </submittedName>
</protein>
<proteinExistence type="predicted"/>
<name>A0ABV9CP05_9ACTN</name>
<keyword evidence="1" id="KW-1133">Transmembrane helix</keyword>